<dbReference type="GO" id="GO:0042026">
    <property type="term" value="P:protein refolding"/>
    <property type="evidence" value="ECO:0007669"/>
    <property type="project" value="UniProtKB-ARBA"/>
</dbReference>
<comment type="function">
    <text evidence="8">Also involved in hydrogenase metallocenter assembly, probably by participating in the nickel insertion step. This function in hydrogenase biosynthesis requires chaperone activity and the presence of the metal-binding domain, but not PPIase activity.</text>
</comment>
<evidence type="ECO:0000256" key="5">
    <source>
        <dbReference type="ARBA" id="ARBA00023110"/>
    </source>
</evidence>
<evidence type="ECO:0000256" key="4">
    <source>
        <dbReference type="ARBA" id="ARBA00022490"/>
    </source>
</evidence>
<comment type="subcellular location">
    <subcellularLocation>
        <location evidence="2">Cytoplasm</location>
    </subcellularLocation>
</comment>
<protein>
    <recommendedName>
        <fullName evidence="10">Peptidyl-prolyl cis-trans isomerase</fullName>
        <ecNumber evidence="10">5.2.1.8</ecNumber>
    </recommendedName>
</protein>
<evidence type="ECO:0000256" key="6">
    <source>
        <dbReference type="ARBA" id="ARBA00023186"/>
    </source>
</evidence>
<dbReference type="Proteomes" id="UP000664779">
    <property type="component" value="Unassembled WGS sequence"/>
</dbReference>
<evidence type="ECO:0000256" key="3">
    <source>
        <dbReference type="ARBA" id="ARBA00006577"/>
    </source>
</evidence>
<evidence type="ECO:0000256" key="7">
    <source>
        <dbReference type="ARBA" id="ARBA00023235"/>
    </source>
</evidence>
<dbReference type="GO" id="GO:0003755">
    <property type="term" value="F:peptidyl-prolyl cis-trans isomerase activity"/>
    <property type="evidence" value="ECO:0007669"/>
    <property type="project" value="UniProtKB-UniRule"/>
</dbReference>
<evidence type="ECO:0000256" key="8">
    <source>
        <dbReference type="ARBA" id="ARBA00037071"/>
    </source>
</evidence>
<evidence type="ECO:0000259" key="11">
    <source>
        <dbReference type="PROSITE" id="PS50059"/>
    </source>
</evidence>
<keyword evidence="5 9" id="KW-0697">Rotamase</keyword>
<reference evidence="12" key="1">
    <citation type="submission" date="2021-03" db="EMBL/GenBank/DDBJ databases">
        <title>Roseibium sp. CAU 1637 isolated from Incheon.</title>
        <authorList>
            <person name="Kim W."/>
        </authorList>
    </citation>
    <scope>NUCLEOTIDE SEQUENCE</scope>
    <source>
        <strain evidence="12">CAU 1637</strain>
    </source>
</reference>
<feature type="domain" description="PPIase FKBP-type" evidence="11">
    <location>
        <begin position="7"/>
        <end position="101"/>
    </location>
</feature>
<dbReference type="RefSeq" id="WP_206942337.1">
    <property type="nucleotide sequence ID" value="NZ_JAFLNF010000006.1"/>
</dbReference>
<comment type="catalytic activity">
    <reaction evidence="1 9 10">
        <text>[protein]-peptidylproline (omega=180) = [protein]-peptidylproline (omega=0)</text>
        <dbReference type="Rhea" id="RHEA:16237"/>
        <dbReference type="Rhea" id="RHEA-COMP:10747"/>
        <dbReference type="Rhea" id="RHEA-COMP:10748"/>
        <dbReference type="ChEBI" id="CHEBI:83833"/>
        <dbReference type="ChEBI" id="CHEBI:83834"/>
        <dbReference type="EC" id="5.2.1.8"/>
    </reaction>
</comment>
<dbReference type="PROSITE" id="PS50059">
    <property type="entry name" value="FKBP_PPIASE"/>
    <property type="match status" value="1"/>
</dbReference>
<evidence type="ECO:0000256" key="2">
    <source>
        <dbReference type="ARBA" id="ARBA00004496"/>
    </source>
</evidence>
<evidence type="ECO:0000256" key="1">
    <source>
        <dbReference type="ARBA" id="ARBA00000971"/>
    </source>
</evidence>
<keyword evidence="7 9" id="KW-0413">Isomerase</keyword>
<keyword evidence="13" id="KW-1185">Reference proteome</keyword>
<evidence type="ECO:0000256" key="9">
    <source>
        <dbReference type="PROSITE-ProRule" id="PRU00277"/>
    </source>
</evidence>
<evidence type="ECO:0000313" key="13">
    <source>
        <dbReference type="Proteomes" id="UP000664779"/>
    </source>
</evidence>
<name>A0A939EQ28_9HYPH</name>
<dbReference type="EMBL" id="JAFLNF010000006">
    <property type="protein sequence ID" value="MBO0346512.1"/>
    <property type="molecule type" value="Genomic_DNA"/>
</dbReference>
<dbReference type="SUPFAM" id="SSF54534">
    <property type="entry name" value="FKBP-like"/>
    <property type="match status" value="1"/>
</dbReference>
<evidence type="ECO:0000256" key="10">
    <source>
        <dbReference type="RuleBase" id="RU003915"/>
    </source>
</evidence>
<dbReference type="AlphaFoldDB" id="A0A939EQ28"/>
<proteinExistence type="inferred from homology"/>
<accession>A0A939EQ28</accession>
<comment type="similarity">
    <text evidence="3 10">Belongs to the FKBP-type PPIase family.</text>
</comment>
<dbReference type="GO" id="GO:0005737">
    <property type="term" value="C:cytoplasm"/>
    <property type="evidence" value="ECO:0007669"/>
    <property type="project" value="UniProtKB-SubCell"/>
</dbReference>
<dbReference type="PANTHER" id="PTHR47861">
    <property type="entry name" value="FKBP-TYPE PEPTIDYL-PROLYL CIS-TRANS ISOMERASE SLYD"/>
    <property type="match status" value="1"/>
</dbReference>
<dbReference type="Gene3D" id="3.10.50.40">
    <property type="match status" value="1"/>
</dbReference>
<gene>
    <name evidence="12" type="ORF">J0X15_14860</name>
</gene>
<keyword evidence="6" id="KW-0143">Chaperone</keyword>
<dbReference type="Pfam" id="PF00254">
    <property type="entry name" value="FKBP_C"/>
    <property type="match status" value="1"/>
</dbReference>
<dbReference type="InterPro" id="IPR001179">
    <property type="entry name" value="PPIase_FKBP_dom"/>
</dbReference>
<keyword evidence="4" id="KW-0963">Cytoplasm</keyword>
<dbReference type="PANTHER" id="PTHR47861:SF3">
    <property type="entry name" value="FKBP-TYPE PEPTIDYL-PROLYL CIS-TRANS ISOMERASE SLYD"/>
    <property type="match status" value="1"/>
</dbReference>
<dbReference type="EC" id="5.2.1.8" evidence="10"/>
<dbReference type="InterPro" id="IPR046357">
    <property type="entry name" value="PPIase_dom_sf"/>
</dbReference>
<organism evidence="12 13">
    <name type="scientific">Roseibium limicola</name>
    <dbReference type="NCBI Taxonomy" id="2816037"/>
    <lineage>
        <taxon>Bacteria</taxon>
        <taxon>Pseudomonadati</taxon>
        <taxon>Pseudomonadota</taxon>
        <taxon>Alphaproteobacteria</taxon>
        <taxon>Hyphomicrobiales</taxon>
        <taxon>Stappiaceae</taxon>
        <taxon>Roseibium</taxon>
    </lineage>
</organism>
<evidence type="ECO:0000313" key="12">
    <source>
        <dbReference type="EMBL" id="MBO0346512.1"/>
    </source>
</evidence>
<comment type="caution">
    <text evidence="12">The sequence shown here is derived from an EMBL/GenBank/DDBJ whole genome shotgun (WGS) entry which is preliminary data.</text>
</comment>
<sequence>MAEVKAGDIVHIHYKGTLNDGSIFDSSEGRDPLSFTVGSGQIIPGLDKALPGMQVGDEKTVNIPAEEAYGPVNPAAKQPVPRDQFPDNIPLEVGTQLQVQTQNGQTMPVVIDTVEDDQVVLDANHPLAGKDLTFEFSVVGVDS</sequence>